<dbReference type="OrthoDB" id="5835957at2759"/>
<keyword evidence="2" id="KW-0472">Membrane</keyword>
<name>A0A0B2UTM0_TOXCA</name>
<organism evidence="3 4">
    <name type="scientific">Toxocara canis</name>
    <name type="common">Canine roundworm</name>
    <dbReference type="NCBI Taxonomy" id="6265"/>
    <lineage>
        <taxon>Eukaryota</taxon>
        <taxon>Metazoa</taxon>
        <taxon>Ecdysozoa</taxon>
        <taxon>Nematoda</taxon>
        <taxon>Chromadorea</taxon>
        <taxon>Rhabditida</taxon>
        <taxon>Spirurina</taxon>
        <taxon>Ascaridomorpha</taxon>
        <taxon>Ascaridoidea</taxon>
        <taxon>Toxocaridae</taxon>
        <taxon>Toxocara</taxon>
    </lineage>
</organism>
<accession>A0A0B2UTM0</accession>
<evidence type="ECO:0000313" key="4">
    <source>
        <dbReference type="Proteomes" id="UP000031036"/>
    </source>
</evidence>
<dbReference type="EMBL" id="JPKZ01002916">
    <property type="protein sequence ID" value="KHN74421.1"/>
    <property type="molecule type" value="Genomic_DNA"/>
</dbReference>
<dbReference type="OMA" id="MFIRGIP"/>
<proteinExistence type="predicted"/>
<keyword evidence="4" id="KW-1185">Reference proteome</keyword>
<evidence type="ECO:0000313" key="3">
    <source>
        <dbReference type="EMBL" id="KHN74421.1"/>
    </source>
</evidence>
<evidence type="ECO:0000256" key="2">
    <source>
        <dbReference type="SAM" id="Phobius"/>
    </source>
</evidence>
<feature type="region of interest" description="Disordered" evidence="1">
    <location>
        <begin position="182"/>
        <end position="205"/>
    </location>
</feature>
<evidence type="ECO:0000256" key="1">
    <source>
        <dbReference type="SAM" id="MobiDB-lite"/>
    </source>
</evidence>
<comment type="caution">
    <text evidence="3">The sequence shown here is derived from an EMBL/GenBank/DDBJ whole genome shotgun (WGS) entry which is preliminary data.</text>
</comment>
<keyword evidence="2" id="KW-0812">Transmembrane</keyword>
<gene>
    <name evidence="3" type="ORF">Tcan_15828</name>
</gene>
<reference evidence="3 4" key="1">
    <citation type="submission" date="2014-11" db="EMBL/GenBank/DDBJ databases">
        <title>Genetic blueprint of the zoonotic pathogen Toxocara canis.</title>
        <authorList>
            <person name="Zhu X.-Q."/>
            <person name="Korhonen P.K."/>
            <person name="Cai H."/>
            <person name="Young N.D."/>
            <person name="Nejsum P."/>
            <person name="von Samson-Himmelstjerna G."/>
            <person name="Boag P.R."/>
            <person name="Tan P."/>
            <person name="Li Q."/>
            <person name="Min J."/>
            <person name="Yang Y."/>
            <person name="Wang X."/>
            <person name="Fang X."/>
            <person name="Hall R.S."/>
            <person name="Hofmann A."/>
            <person name="Sternberg P.W."/>
            <person name="Jex A.R."/>
            <person name="Gasser R.B."/>
        </authorList>
    </citation>
    <scope>NUCLEOTIDE SEQUENCE [LARGE SCALE GENOMIC DNA]</scope>
    <source>
        <strain evidence="3">PN_DK_2014</strain>
    </source>
</reference>
<feature type="transmembrane region" description="Helical" evidence="2">
    <location>
        <begin position="36"/>
        <end position="56"/>
    </location>
</feature>
<keyword evidence="2" id="KW-1133">Transmembrane helix</keyword>
<dbReference type="AlphaFoldDB" id="A0A0B2UTM0"/>
<sequence>MYGSDRYSAVTSGMEVEFEKKDIVLTFSLPLTTLKARTSGVLLVVGVGSYMVYRMFVRLLGRNFMWTLVDQARVDTLSRSDVRLLHPARIVHGSDIEDFCSPVFADDEYSDSCSEVSARTKNTFLSLECSPSRRRHLVSRSFRDRALTNVPTPLEKRNQRRQIHDEVDEVMRRPANDRYRIHARRLSARSESEASRGLSQMSVTPSEKSASLRLLWDDPQWDSELDLTRPDVLRRGQSASPSNISEMSEFLAAKNIFGDTASSKIDEEDDRVDAVLDSESVQDDTTSESMQQARDLIERSCMTDSQHLYRIVAGCIASSDAVSVCSERSTQSFLSLRQRAAASGTSAGLLELTRCSLAHGGGLEMLSNSMTDSAISKDTATTSSAARNMNRSMLFDSAIGTDLISSEDEACVAVPTSVSARVLRVPSNNDSSIIRRTGLNLINEDQRSVAISERSLEWFEDEFYGVNGLSAECGGTEHEELVVDLGAFRIDHSQVFDATPDSPQASTSLAAGFGLSPKGAKHDSERSSKFSLPSRRCCLNGTRDLMVWAREQFSADSPQLKRSSKFSLPSRRCCLNGTRDLMVWAREQFSADSPQLKMLQSLYSSRRRLKRIGIKRSDDFSVHLLASVLHSAFYHNLAIFPCSNFAIVQEMTLIMLVAYPRGHGHKLRHLTMRRQNAAESHLCN</sequence>
<protein>
    <submittedName>
        <fullName evidence="3">Uncharacterized protein</fullName>
    </submittedName>
</protein>
<dbReference type="Proteomes" id="UP000031036">
    <property type="component" value="Unassembled WGS sequence"/>
</dbReference>